<dbReference type="GO" id="GO:0005737">
    <property type="term" value="C:cytoplasm"/>
    <property type="evidence" value="ECO:0007669"/>
    <property type="project" value="UniProtKB-SubCell"/>
</dbReference>
<evidence type="ECO:0000259" key="7">
    <source>
        <dbReference type="Pfam" id="PF20929"/>
    </source>
</evidence>
<keyword evidence="6" id="KW-0472">Membrane</keyword>
<organism evidence="8">
    <name type="scientific">Ascaris suum</name>
    <name type="common">Pig roundworm</name>
    <name type="synonym">Ascaris lumbricoides</name>
    <dbReference type="NCBI Taxonomy" id="6253"/>
    <lineage>
        <taxon>Eukaryota</taxon>
        <taxon>Metazoa</taxon>
        <taxon>Ecdysozoa</taxon>
        <taxon>Nematoda</taxon>
        <taxon>Chromadorea</taxon>
        <taxon>Rhabditida</taxon>
        <taxon>Spirurina</taxon>
        <taxon>Ascaridomorpha</taxon>
        <taxon>Ascaridoidea</taxon>
        <taxon>Ascarididae</taxon>
        <taxon>Ascaris</taxon>
    </lineage>
</organism>
<keyword evidence="5" id="KW-0963">Cytoplasm</keyword>
<feature type="domain" description="Programmed cell death protein 10 dimerisation" evidence="7">
    <location>
        <begin position="10"/>
        <end position="72"/>
    </location>
</feature>
<keyword evidence="4" id="KW-1003">Cell membrane</keyword>
<evidence type="ECO:0000313" key="8">
    <source>
        <dbReference type="EMBL" id="ADY48503.1"/>
    </source>
</evidence>
<dbReference type="Pfam" id="PF20929">
    <property type="entry name" value="PDCD10_N"/>
    <property type="match status" value="1"/>
</dbReference>
<evidence type="ECO:0000256" key="1">
    <source>
        <dbReference type="ARBA" id="ARBA00004202"/>
    </source>
</evidence>
<dbReference type="Gene3D" id="1.20.120.1950">
    <property type="match status" value="1"/>
</dbReference>
<evidence type="ECO:0000256" key="4">
    <source>
        <dbReference type="ARBA" id="ARBA00022475"/>
    </source>
</evidence>
<accession>F1LEE9</accession>
<dbReference type="InterPro" id="IPR009652">
    <property type="entry name" value="PDCD10"/>
</dbReference>
<dbReference type="PANTHER" id="PTHR13250:SF1">
    <property type="entry name" value="PROGRAMMED CELL DEATH PROTEIN 10"/>
    <property type="match status" value="1"/>
</dbReference>
<dbReference type="PANTHER" id="PTHR13250">
    <property type="entry name" value="TF-1 CELL APOPTOSIS RELATED PROTEIN-15"/>
    <property type="match status" value="1"/>
</dbReference>
<name>F1LEE9_ASCSU</name>
<comment type="subcellular location">
    <subcellularLocation>
        <location evidence="1">Cell membrane</location>
        <topology evidence="1">Peripheral membrane protein</topology>
    </subcellularLocation>
    <subcellularLocation>
        <location evidence="2">Cytoplasm</location>
    </subcellularLocation>
</comment>
<dbReference type="AlphaFoldDB" id="F1LEE9"/>
<dbReference type="GO" id="GO:0090443">
    <property type="term" value="C:FAR/SIN/STRIPAK complex"/>
    <property type="evidence" value="ECO:0007669"/>
    <property type="project" value="TreeGrafter"/>
</dbReference>
<proteinExistence type="evidence at transcript level"/>
<evidence type="ECO:0000256" key="6">
    <source>
        <dbReference type="ARBA" id="ARBA00023136"/>
    </source>
</evidence>
<dbReference type="GO" id="GO:0005886">
    <property type="term" value="C:plasma membrane"/>
    <property type="evidence" value="ECO:0007669"/>
    <property type="project" value="UniProtKB-SubCell"/>
</dbReference>
<reference evidence="8" key="1">
    <citation type="journal article" date="2011" name="Genome Res.">
        <title>Deep small RNA sequencing from the nematode Ascaris reveals conservation, functional diversification, and novel developmental profiles.</title>
        <authorList>
            <person name="Wang J."/>
            <person name="Czech B."/>
            <person name="Crunk A."/>
            <person name="Wallace A."/>
            <person name="Mitreva M."/>
            <person name="Hannon G.J."/>
            <person name="Davis R.E."/>
        </authorList>
    </citation>
    <scope>NUCLEOTIDE SEQUENCE</scope>
</reference>
<comment type="similarity">
    <text evidence="3">Belongs to the PDCD10 family.</text>
</comment>
<dbReference type="InterPro" id="IPR053750">
    <property type="entry name" value="PDCD10_Homolog"/>
</dbReference>
<dbReference type="GO" id="GO:1903358">
    <property type="term" value="P:regulation of Golgi organization"/>
    <property type="evidence" value="ECO:0007669"/>
    <property type="project" value="TreeGrafter"/>
</dbReference>
<dbReference type="InterPro" id="IPR048288">
    <property type="entry name" value="PDCD10_N"/>
</dbReference>
<evidence type="ECO:0000256" key="2">
    <source>
        <dbReference type="ARBA" id="ARBA00004496"/>
    </source>
</evidence>
<evidence type="ECO:0000256" key="3">
    <source>
        <dbReference type="ARBA" id="ARBA00009181"/>
    </source>
</evidence>
<dbReference type="Pfam" id="PF06840">
    <property type="entry name" value="PDC10_C"/>
    <property type="match status" value="1"/>
</dbReference>
<sequence length="217" mass="24777">MTMSEEGGYLGAMTFQCLFNGAIERVIESRRSDEKAAHELRNLRATLRQADNASPSFLFDFTKILLNDSKLNINLQEAFLRMQASAPTDDLELPNAKPEFYELSVRAIALRRVLARVPEEMSDRRTFLETIKEIASSIKKLLDATNAVMQVVPPSAQQSVEKRKREFVHYSKRFSNTLKEYFRDQNATQVSVSANQLIFQTTLIIKTVREKIKKAGQ</sequence>
<protein>
    <submittedName>
        <fullName evidence="8">Programmed cell death protein 10</fullName>
    </submittedName>
</protein>
<evidence type="ECO:0000256" key="5">
    <source>
        <dbReference type="ARBA" id="ARBA00022490"/>
    </source>
</evidence>
<dbReference type="EMBL" id="JI180665">
    <property type="protein sequence ID" value="ADY48503.1"/>
    <property type="molecule type" value="mRNA"/>
</dbReference>
<dbReference type="GO" id="GO:0019901">
    <property type="term" value="F:protein kinase binding"/>
    <property type="evidence" value="ECO:0007669"/>
    <property type="project" value="TreeGrafter"/>
</dbReference>